<proteinExistence type="predicted"/>
<comment type="caution">
    <text evidence="1">The sequence shown here is derived from an EMBL/GenBank/DDBJ whole genome shotgun (WGS) entry which is preliminary data.</text>
</comment>
<evidence type="ECO:0000313" key="2">
    <source>
        <dbReference type="Proteomes" id="UP001221757"/>
    </source>
</evidence>
<accession>A0AAD7G886</accession>
<reference evidence="1" key="1">
    <citation type="submission" date="2023-03" db="EMBL/GenBank/DDBJ databases">
        <title>Massive genome expansion in bonnet fungi (Mycena s.s.) driven by repeated elements and novel gene families across ecological guilds.</title>
        <authorList>
            <consortium name="Lawrence Berkeley National Laboratory"/>
            <person name="Harder C.B."/>
            <person name="Miyauchi S."/>
            <person name="Viragh M."/>
            <person name="Kuo A."/>
            <person name="Thoen E."/>
            <person name="Andreopoulos B."/>
            <person name="Lu D."/>
            <person name="Skrede I."/>
            <person name="Drula E."/>
            <person name="Henrissat B."/>
            <person name="Morin E."/>
            <person name="Kohler A."/>
            <person name="Barry K."/>
            <person name="LaButti K."/>
            <person name="Morin E."/>
            <person name="Salamov A."/>
            <person name="Lipzen A."/>
            <person name="Mereny Z."/>
            <person name="Hegedus B."/>
            <person name="Baldrian P."/>
            <person name="Stursova M."/>
            <person name="Weitz H."/>
            <person name="Taylor A."/>
            <person name="Grigoriev I.V."/>
            <person name="Nagy L.G."/>
            <person name="Martin F."/>
            <person name="Kauserud H."/>
        </authorList>
    </citation>
    <scope>NUCLEOTIDE SEQUENCE</scope>
    <source>
        <strain evidence="1">CBHHK067</strain>
    </source>
</reference>
<name>A0AAD7G886_MYCRO</name>
<dbReference type="Proteomes" id="UP001221757">
    <property type="component" value="Unassembled WGS sequence"/>
</dbReference>
<dbReference type="EMBL" id="JARKIE010000188">
    <property type="protein sequence ID" value="KAJ7669131.1"/>
    <property type="molecule type" value="Genomic_DNA"/>
</dbReference>
<protein>
    <submittedName>
        <fullName evidence="1">Uncharacterized protein</fullName>
    </submittedName>
</protein>
<dbReference type="AlphaFoldDB" id="A0AAD7G886"/>
<sequence length="185" mass="20086">MFNPYAQGGWANAANPNAASSISAASSPTFMAFRFALNPTILDSAVTGPQSRTYFRVGTDSPTVGFTVVHNLANQPMIIIEWARHPIIEIRDIVSKRQISHWLPLSADKSYRTMTANGKAFFWGLTDSTSACLYSSGVGAPQTHARVFRDRAEVVLEITAEAVQIGLLEICVAVALLLKCGRNID</sequence>
<evidence type="ECO:0000313" key="1">
    <source>
        <dbReference type="EMBL" id="KAJ7669131.1"/>
    </source>
</evidence>
<keyword evidence="2" id="KW-1185">Reference proteome</keyword>
<gene>
    <name evidence="1" type="ORF">B0H17DRAFT_1209689</name>
</gene>
<organism evidence="1 2">
    <name type="scientific">Mycena rosella</name>
    <name type="common">Pink bonnet</name>
    <name type="synonym">Agaricus rosellus</name>
    <dbReference type="NCBI Taxonomy" id="1033263"/>
    <lineage>
        <taxon>Eukaryota</taxon>
        <taxon>Fungi</taxon>
        <taxon>Dikarya</taxon>
        <taxon>Basidiomycota</taxon>
        <taxon>Agaricomycotina</taxon>
        <taxon>Agaricomycetes</taxon>
        <taxon>Agaricomycetidae</taxon>
        <taxon>Agaricales</taxon>
        <taxon>Marasmiineae</taxon>
        <taxon>Mycenaceae</taxon>
        <taxon>Mycena</taxon>
    </lineage>
</organism>